<dbReference type="Proteomes" id="UP001187471">
    <property type="component" value="Unassembled WGS sequence"/>
</dbReference>
<dbReference type="AlphaFoldDB" id="A0AA88R2I6"/>
<dbReference type="EMBL" id="JAVXUO010002573">
    <property type="protein sequence ID" value="KAK2971636.1"/>
    <property type="molecule type" value="Genomic_DNA"/>
</dbReference>
<dbReference type="PANTHER" id="PTHR33972:SF2">
    <property type="entry name" value="OS04G0606700 PROTEIN"/>
    <property type="match status" value="1"/>
</dbReference>
<keyword evidence="2" id="KW-1185">Reference proteome</keyword>
<reference evidence="1" key="1">
    <citation type="submission" date="2022-12" db="EMBL/GenBank/DDBJ databases">
        <title>Draft genome assemblies for two species of Escallonia (Escalloniales).</title>
        <authorList>
            <person name="Chanderbali A."/>
            <person name="Dervinis C."/>
            <person name="Anghel I."/>
            <person name="Soltis D."/>
            <person name="Soltis P."/>
            <person name="Zapata F."/>
        </authorList>
    </citation>
    <scope>NUCLEOTIDE SEQUENCE</scope>
    <source>
        <strain evidence="1">UCBG92.1500</strain>
        <tissue evidence="1">Leaf</tissue>
    </source>
</reference>
<name>A0AA88R2I6_9ASTE</name>
<evidence type="ECO:0000313" key="1">
    <source>
        <dbReference type="EMBL" id="KAK2971636.1"/>
    </source>
</evidence>
<proteinExistence type="predicted"/>
<evidence type="ECO:0000313" key="2">
    <source>
        <dbReference type="Proteomes" id="UP001187471"/>
    </source>
</evidence>
<dbReference type="PANTHER" id="PTHR33972">
    <property type="entry name" value="EXPRESSED PROTEIN"/>
    <property type="match status" value="1"/>
</dbReference>
<comment type="caution">
    <text evidence="1">The sequence shown here is derived from an EMBL/GenBank/DDBJ whole genome shotgun (WGS) entry which is preliminary data.</text>
</comment>
<protein>
    <submittedName>
        <fullName evidence="1">Uncharacterized protein</fullName>
    </submittedName>
</protein>
<gene>
    <name evidence="1" type="ORF">RJ640_003456</name>
</gene>
<accession>A0AA88R2I6</accession>
<sequence length="156" mass="17144">MARHLSQTLIRTSISPPAAPILSPRGLIIHRHRSNRAQLIELDLVDAADGEAEGLRRLEDVIHGIIARRSAPDWLPFLPGSSYWVPPRAASPGRRPSCDAVEVVARLGARRRRSLAEDESMSLSSARGWPSSAFFIEGSYLNFALSPLFLIGELVL</sequence>
<organism evidence="1 2">
    <name type="scientific">Escallonia rubra</name>
    <dbReference type="NCBI Taxonomy" id="112253"/>
    <lineage>
        <taxon>Eukaryota</taxon>
        <taxon>Viridiplantae</taxon>
        <taxon>Streptophyta</taxon>
        <taxon>Embryophyta</taxon>
        <taxon>Tracheophyta</taxon>
        <taxon>Spermatophyta</taxon>
        <taxon>Magnoliopsida</taxon>
        <taxon>eudicotyledons</taxon>
        <taxon>Gunneridae</taxon>
        <taxon>Pentapetalae</taxon>
        <taxon>asterids</taxon>
        <taxon>campanulids</taxon>
        <taxon>Escalloniales</taxon>
        <taxon>Escalloniaceae</taxon>
        <taxon>Escallonia</taxon>
    </lineage>
</organism>